<evidence type="ECO:0000256" key="2">
    <source>
        <dbReference type="ARBA" id="ARBA00022840"/>
    </source>
</evidence>
<keyword evidence="2" id="KW-0067">ATP-binding</keyword>
<dbReference type="EMBL" id="JBBMEK010000279">
    <property type="protein sequence ID" value="MEQ2366479.1"/>
    <property type="molecule type" value="Genomic_DNA"/>
</dbReference>
<dbReference type="PANTHER" id="PTHR10695">
    <property type="entry name" value="DEPHOSPHO-COA KINASE-RELATED"/>
    <property type="match status" value="1"/>
</dbReference>
<dbReference type="HAMAP" id="MF_00376">
    <property type="entry name" value="Dephospho_CoA_kinase"/>
    <property type="match status" value="1"/>
</dbReference>
<dbReference type="Proteomes" id="UP001469749">
    <property type="component" value="Unassembled WGS sequence"/>
</dbReference>
<dbReference type="GO" id="GO:0004140">
    <property type="term" value="F:dephospho-CoA kinase activity"/>
    <property type="evidence" value="ECO:0007669"/>
    <property type="project" value="UniProtKB-EC"/>
</dbReference>
<proteinExistence type="inferred from homology"/>
<gene>
    <name evidence="4" type="primary">coaE</name>
    <name evidence="4" type="ORF">WMO25_15550</name>
</gene>
<dbReference type="PANTHER" id="PTHR10695:SF46">
    <property type="entry name" value="BIFUNCTIONAL COENZYME A SYNTHASE-RELATED"/>
    <property type="match status" value="1"/>
</dbReference>
<accession>A0ABV1BBQ3</accession>
<keyword evidence="5" id="KW-1185">Reference proteome</keyword>
<dbReference type="SUPFAM" id="SSF52540">
    <property type="entry name" value="P-loop containing nucleoside triphosphate hydrolases"/>
    <property type="match status" value="1"/>
</dbReference>
<dbReference type="NCBIfam" id="TIGR00152">
    <property type="entry name" value="dephospho-CoA kinase"/>
    <property type="match status" value="1"/>
</dbReference>
<dbReference type="RefSeq" id="WP_349086083.1">
    <property type="nucleotide sequence ID" value="NZ_JBBMEK010000279.1"/>
</dbReference>
<dbReference type="PROSITE" id="PS51219">
    <property type="entry name" value="DPCK"/>
    <property type="match status" value="1"/>
</dbReference>
<dbReference type="InterPro" id="IPR001977">
    <property type="entry name" value="Depp_CoAkinase"/>
</dbReference>
<comment type="caution">
    <text evidence="4">The sequence shown here is derived from an EMBL/GenBank/DDBJ whole genome shotgun (WGS) entry which is preliminary data.</text>
</comment>
<evidence type="ECO:0000313" key="4">
    <source>
        <dbReference type="EMBL" id="MEQ2366479.1"/>
    </source>
</evidence>
<feature type="non-terminal residue" evidence="4">
    <location>
        <position position="1"/>
    </location>
</feature>
<evidence type="ECO:0000256" key="1">
    <source>
        <dbReference type="ARBA" id="ARBA00022741"/>
    </source>
</evidence>
<reference evidence="4 5" key="1">
    <citation type="submission" date="2024-03" db="EMBL/GenBank/DDBJ databases">
        <title>Human intestinal bacterial collection.</title>
        <authorList>
            <person name="Pauvert C."/>
            <person name="Hitch T.C.A."/>
            <person name="Clavel T."/>
        </authorList>
    </citation>
    <scope>NUCLEOTIDE SEQUENCE [LARGE SCALE GENOMIC DNA]</scope>
    <source>
        <strain evidence="4 5">CLA-AA-H190</strain>
    </source>
</reference>
<dbReference type="Pfam" id="PF01121">
    <property type="entry name" value="CoaE"/>
    <property type="match status" value="1"/>
</dbReference>
<keyword evidence="4" id="KW-0808">Transferase</keyword>
<dbReference type="CDD" id="cd02022">
    <property type="entry name" value="DPCK"/>
    <property type="match status" value="1"/>
</dbReference>
<evidence type="ECO:0000313" key="5">
    <source>
        <dbReference type="Proteomes" id="UP001469749"/>
    </source>
</evidence>
<organism evidence="4 5">
    <name type="scientific">Coprococcus intestinihominis</name>
    <dbReference type="NCBI Taxonomy" id="3133154"/>
    <lineage>
        <taxon>Bacteria</taxon>
        <taxon>Bacillati</taxon>
        <taxon>Bacillota</taxon>
        <taxon>Clostridia</taxon>
        <taxon>Lachnospirales</taxon>
        <taxon>Lachnospiraceae</taxon>
        <taxon>Coprococcus</taxon>
    </lineage>
</organism>
<protein>
    <recommendedName>
        <fullName evidence="3">Dephospho-CoA kinase</fullName>
        <ecNumber evidence="3">2.7.1.24</ecNumber>
    </recommendedName>
</protein>
<dbReference type="EC" id="2.7.1.24" evidence="3"/>
<name>A0ABV1BBQ3_9FIRM</name>
<sequence length="208" mass="23990">INPGRRKGDVQMKVYGITGGAGTGKSEVIKMLQQNFGGCVIMSDEVARELMQKGNISYQLIVEYFGRDILMDDGEIDRKKLADHVFNNKEALEKLNSMTHPYVKDEIRKLIAEAEASGECRFVALESAILLECGYEDICDEFWYVYTKPEIRRQRMKETRNYSDEKVDSVMRNQQPDEVFFEQCSFVIKNNTTLSDVYAQLKKKLDQQ</sequence>
<keyword evidence="4" id="KW-0418">Kinase</keyword>
<evidence type="ECO:0000256" key="3">
    <source>
        <dbReference type="NCBIfam" id="TIGR00152"/>
    </source>
</evidence>
<dbReference type="InterPro" id="IPR027417">
    <property type="entry name" value="P-loop_NTPase"/>
</dbReference>
<keyword evidence="1" id="KW-0547">Nucleotide-binding</keyword>
<dbReference type="Gene3D" id="3.40.50.300">
    <property type="entry name" value="P-loop containing nucleotide triphosphate hydrolases"/>
    <property type="match status" value="1"/>
</dbReference>